<dbReference type="EMBL" id="JAGFNK010000314">
    <property type="protein sequence ID" value="KAI9453180.1"/>
    <property type="molecule type" value="Genomic_DNA"/>
</dbReference>
<evidence type="ECO:0000313" key="2">
    <source>
        <dbReference type="Proteomes" id="UP001207468"/>
    </source>
</evidence>
<proteinExistence type="predicted"/>
<dbReference type="Proteomes" id="UP001207468">
    <property type="component" value="Unassembled WGS sequence"/>
</dbReference>
<reference evidence="1" key="1">
    <citation type="submission" date="2021-03" db="EMBL/GenBank/DDBJ databases">
        <title>Evolutionary priming and transition to the ectomycorrhizal habit in an iconic lineage of mushroom-forming fungi: is preadaptation a requirement?</title>
        <authorList>
            <consortium name="DOE Joint Genome Institute"/>
            <person name="Looney B.P."/>
            <person name="Miyauchi S."/>
            <person name="Morin E."/>
            <person name="Drula E."/>
            <person name="Courty P.E."/>
            <person name="Chicoki N."/>
            <person name="Fauchery L."/>
            <person name="Kohler A."/>
            <person name="Kuo A."/>
            <person name="LaButti K."/>
            <person name="Pangilinan J."/>
            <person name="Lipzen A."/>
            <person name="Riley R."/>
            <person name="Andreopoulos W."/>
            <person name="He G."/>
            <person name="Johnson J."/>
            <person name="Barry K.W."/>
            <person name="Grigoriev I.V."/>
            <person name="Nagy L."/>
            <person name="Hibbett D."/>
            <person name="Henrissat B."/>
            <person name="Matheny P.B."/>
            <person name="Labbe J."/>
            <person name="Martin A.F."/>
        </authorList>
    </citation>
    <scope>NUCLEOTIDE SEQUENCE</scope>
    <source>
        <strain evidence="1">BPL698</strain>
    </source>
</reference>
<keyword evidence="2" id="KW-1185">Reference proteome</keyword>
<gene>
    <name evidence="1" type="ORF">F5148DRAFT_985665</name>
</gene>
<protein>
    <submittedName>
        <fullName evidence="1">Chaperonin 10-like protein</fullName>
    </submittedName>
</protein>
<organism evidence="1 2">
    <name type="scientific">Russula earlei</name>
    <dbReference type="NCBI Taxonomy" id="71964"/>
    <lineage>
        <taxon>Eukaryota</taxon>
        <taxon>Fungi</taxon>
        <taxon>Dikarya</taxon>
        <taxon>Basidiomycota</taxon>
        <taxon>Agaricomycotina</taxon>
        <taxon>Agaricomycetes</taxon>
        <taxon>Russulales</taxon>
        <taxon>Russulaceae</taxon>
        <taxon>Russula</taxon>
    </lineage>
</organism>
<sequence length="435" mass="46478">MDRQVVQLAVRYHPLPPPHNIRIESVPVPTILHPDDAIVKIQLSGLCGSDLHVYRGHQDVNETHICGHEFIGHVVALGSSFHPGSPSSRPALYASLKIGDKVISPFTVSCGECQYCRFGFTARCVSSLVFGSPALQGAQAQYVRVPLAGGTLFSLSTSVDDPLSLSHALSHLPDPAVLLLADVLPTGLFVVLQAFTHPKLAPIFTGIPWPRNVGHHAKGALLSGNTLPYLSSADRVLDVGIVGLGPVGLCATLALLDYLTRADVRRRIVAVDPNQSRRAKMQKIYDALPEDAKGMSGDEFVVADIADAPKVVQAWGRGGCHTVLEVVGSPSALTLSLALLAPSGVLSSCGVHQAPQIPFAGCELYNKNVSLEFGRCSVHSLFVPAVELLLRRRDVLGAIGESGVVDRVIPLRDAVRAYAKFDQGVYGKVVFDPWT</sequence>
<name>A0ACC0TZ34_9AGAM</name>
<evidence type="ECO:0000313" key="1">
    <source>
        <dbReference type="EMBL" id="KAI9453180.1"/>
    </source>
</evidence>
<comment type="caution">
    <text evidence="1">The sequence shown here is derived from an EMBL/GenBank/DDBJ whole genome shotgun (WGS) entry which is preliminary data.</text>
</comment>
<accession>A0ACC0TZ34</accession>